<dbReference type="NCBIfam" id="NF006169">
    <property type="entry name" value="PRK08310.1"/>
    <property type="match status" value="1"/>
</dbReference>
<evidence type="ECO:0000259" key="1">
    <source>
        <dbReference type="Pfam" id="PF01425"/>
    </source>
</evidence>
<dbReference type="InterPro" id="IPR020556">
    <property type="entry name" value="Amidase_CS"/>
</dbReference>
<organism evidence="2 3">
    <name type="scientific">Reyranella humidisoli</name>
    <dbReference type="NCBI Taxonomy" id="2849149"/>
    <lineage>
        <taxon>Bacteria</taxon>
        <taxon>Pseudomonadati</taxon>
        <taxon>Pseudomonadota</taxon>
        <taxon>Alphaproteobacteria</taxon>
        <taxon>Hyphomicrobiales</taxon>
        <taxon>Reyranellaceae</taxon>
        <taxon>Reyranella</taxon>
    </lineage>
</organism>
<dbReference type="PANTHER" id="PTHR46310:SF7">
    <property type="entry name" value="AMIDASE 1"/>
    <property type="match status" value="1"/>
</dbReference>
<name>A0ABS6IJR6_9HYPH</name>
<keyword evidence="3" id="KW-1185">Reference proteome</keyword>
<dbReference type="Pfam" id="PF01425">
    <property type="entry name" value="Amidase"/>
    <property type="match status" value="1"/>
</dbReference>
<gene>
    <name evidence="2" type="ORF">KQ910_13770</name>
</gene>
<evidence type="ECO:0000313" key="3">
    <source>
        <dbReference type="Proteomes" id="UP000727907"/>
    </source>
</evidence>
<comment type="caution">
    <text evidence="2">The sequence shown here is derived from an EMBL/GenBank/DDBJ whole genome shotgun (WGS) entry which is preliminary data.</text>
</comment>
<proteinExistence type="predicted"/>
<protein>
    <submittedName>
        <fullName evidence="2">Amidase</fullName>
        <ecNumber evidence="2">3.5.1.4</ecNumber>
    </submittedName>
</protein>
<evidence type="ECO:0000313" key="2">
    <source>
        <dbReference type="EMBL" id="MBU8874839.1"/>
    </source>
</evidence>
<dbReference type="EMBL" id="JAHOPB010000001">
    <property type="protein sequence ID" value="MBU8874839.1"/>
    <property type="molecule type" value="Genomic_DNA"/>
</dbReference>
<dbReference type="RefSeq" id="WP_216961081.1">
    <property type="nucleotide sequence ID" value="NZ_JAHOPB010000001.1"/>
</dbReference>
<dbReference type="Proteomes" id="UP000727907">
    <property type="component" value="Unassembled WGS sequence"/>
</dbReference>
<sequence>MTDEIGAFVPGPRVRIEGRAGGPLSGLTFAAKDLFAVAGVPTGGGNHDWPTGRPTPDKHAWAVQTLLDAGATLIGKTITDEVSLGILGENAFDGTPRNVAAPGRVPGGSSSGSAAAVAAGICDTALGTDTGGSVRVPSSFCGLHGIRPTHGRIDVTGMLPQAPTSDTTGWFARDAETFARVSAVMLGEAIPSALPSKLIVAVDAFGFADADTSEALQPMVGKLAALIGSSREEIMAPQGLSVWARAQRSLQPAEAYATFRSWLDERNPRFAFSVAKALVTGSMIPESDKVWANLMRQEVRGRMKYLLPEGTILCLPTTPFPAPKVGLPLSVLDPLRDRITCLCAQGGLAGFPQVNLPGATTVDGLPVGLSIIGPRGSDATLVAVARAMEKAAA</sequence>
<reference evidence="2 3" key="1">
    <citation type="submission" date="2021-06" db="EMBL/GenBank/DDBJ databases">
        <authorList>
            <person name="Lee D.H."/>
        </authorList>
    </citation>
    <scope>NUCLEOTIDE SEQUENCE [LARGE SCALE GENOMIC DNA]</scope>
    <source>
        <strain evidence="2 3">MMS21-HV4-11</strain>
    </source>
</reference>
<accession>A0ABS6IJR6</accession>
<feature type="domain" description="Amidase" evidence="1">
    <location>
        <begin position="18"/>
        <end position="381"/>
    </location>
</feature>
<dbReference type="InterPro" id="IPR023631">
    <property type="entry name" value="Amidase_dom"/>
</dbReference>
<dbReference type="GO" id="GO:0004040">
    <property type="term" value="F:amidase activity"/>
    <property type="evidence" value="ECO:0007669"/>
    <property type="project" value="UniProtKB-EC"/>
</dbReference>
<dbReference type="PANTHER" id="PTHR46310">
    <property type="entry name" value="AMIDASE 1"/>
    <property type="match status" value="1"/>
</dbReference>
<dbReference type="EC" id="3.5.1.4" evidence="2"/>
<keyword evidence="2" id="KW-0378">Hydrolase</keyword>
<dbReference type="PROSITE" id="PS00571">
    <property type="entry name" value="AMIDASES"/>
    <property type="match status" value="1"/>
</dbReference>